<dbReference type="InterPro" id="IPR005913">
    <property type="entry name" value="dTDP_dehydrorham_reduct"/>
</dbReference>
<reference evidence="2" key="1">
    <citation type="journal article" date="2023" name="Mol. Phylogenet. Evol.">
        <title>Genome-scale phylogeny and comparative genomics of the fungal order Sordariales.</title>
        <authorList>
            <person name="Hensen N."/>
            <person name="Bonometti L."/>
            <person name="Westerberg I."/>
            <person name="Brannstrom I.O."/>
            <person name="Guillou S."/>
            <person name="Cros-Aarteil S."/>
            <person name="Calhoun S."/>
            <person name="Haridas S."/>
            <person name="Kuo A."/>
            <person name="Mondo S."/>
            <person name="Pangilinan J."/>
            <person name="Riley R."/>
            <person name="LaButti K."/>
            <person name="Andreopoulos B."/>
            <person name="Lipzen A."/>
            <person name="Chen C."/>
            <person name="Yan M."/>
            <person name="Daum C."/>
            <person name="Ng V."/>
            <person name="Clum A."/>
            <person name="Steindorff A."/>
            <person name="Ohm R.A."/>
            <person name="Martin F."/>
            <person name="Silar P."/>
            <person name="Natvig D.O."/>
            <person name="Lalanne C."/>
            <person name="Gautier V."/>
            <person name="Ament-Velasquez S.L."/>
            <person name="Kruys A."/>
            <person name="Hutchinson M.I."/>
            <person name="Powell A.J."/>
            <person name="Barry K."/>
            <person name="Miller A.N."/>
            <person name="Grigoriev I.V."/>
            <person name="Debuchy R."/>
            <person name="Gladieux P."/>
            <person name="Hiltunen Thoren M."/>
            <person name="Johannesson H."/>
        </authorList>
    </citation>
    <scope>NUCLEOTIDE SEQUENCE</scope>
    <source>
        <strain evidence="2">CBS 103.79</strain>
    </source>
</reference>
<dbReference type="GO" id="GO:0048270">
    <property type="term" value="F:methionine adenosyltransferase regulator activity"/>
    <property type="evidence" value="ECO:0007669"/>
    <property type="project" value="TreeGrafter"/>
</dbReference>
<organism evidence="2 3">
    <name type="scientific">Staphylotrichum tortipilum</name>
    <dbReference type="NCBI Taxonomy" id="2831512"/>
    <lineage>
        <taxon>Eukaryota</taxon>
        <taxon>Fungi</taxon>
        <taxon>Dikarya</taxon>
        <taxon>Ascomycota</taxon>
        <taxon>Pezizomycotina</taxon>
        <taxon>Sordariomycetes</taxon>
        <taxon>Sordariomycetidae</taxon>
        <taxon>Sordariales</taxon>
        <taxon>Chaetomiaceae</taxon>
        <taxon>Staphylotrichum</taxon>
    </lineage>
</organism>
<accession>A0AAN6RVU1</accession>
<dbReference type="GO" id="GO:0048269">
    <property type="term" value="C:methionine adenosyltransferase complex"/>
    <property type="evidence" value="ECO:0007669"/>
    <property type="project" value="TreeGrafter"/>
</dbReference>
<dbReference type="PANTHER" id="PTHR10491:SF4">
    <property type="entry name" value="METHIONINE ADENOSYLTRANSFERASE 2 SUBUNIT BETA"/>
    <property type="match status" value="1"/>
</dbReference>
<dbReference type="FunFam" id="3.40.50.720:FF:000357">
    <property type="entry name" value="Methionine adenosyltransferase 2 subunit beta"/>
    <property type="match status" value="1"/>
</dbReference>
<dbReference type="AlphaFoldDB" id="A0AAN6RVU1"/>
<sequence length="321" mass="35107">MADKTALVTGATGFLGRQVVKAFAGHGWAVKGTGLSRADGVDVLKVDLEDAKQVERVLEGVKPKVVIHCAANRFPDKVDNDPLGTRALNIEAPRSLAALCARRGIFLVYISTDYVFAGRPGEAPYEAGAATGPTNLYGQTKLDGEGAVLEAYKQAGWEGGAVVLRVPVLYGEVEKEKGNGESAVNCLMDVVMKPVPEGGKKVGMDHWALRYPTNTEDVSRVCYDVAVRYLGERDKAALPRVLQFSSEDRYTKYEMCQLFGEIMGAPIDHIQANTEGNDPNASVQRPYDCHLSTRALKELGIDVSTQDFVGWWRRECRAFRH</sequence>
<evidence type="ECO:0000313" key="3">
    <source>
        <dbReference type="Proteomes" id="UP001303889"/>
    </source>
</evidence>
<dbReference type="SUPFAM" id="SSF51735">
    <property type="entry name" value="NAD(P)-binding Rossmann-fold domains"/>
    <property type="match status" value="1"/>
</dbReference>
<comment type="caution">
    <text evidence="2">The sequence shown here is derived from an EMBL/GenBank/DDBJ whole genome shotgun (WGS) entry which is preliminary data.</text>
</comment>
<protein>
    <recommendedName>
        <fullName evidence="1">RmlD-like substrate binding domain-containing protein</fullName>
    </recommendedName>
</protein>
<dbReference type="EMBL" id="MU855362">
    <property type="protein sequence ID" value="KAK3905327.1"/>
    <property type="molecule type" value="Genomic_DNA"/>
</dbReference>
<dbReference type="Proteomes" id="UP001303889">
    <property type="component" value="Unassembled WGS sequence"/>
</dbReference>
<dbReference type="PANTHER" id="PTHR10491">
    <property type="entry name" value="DTDP-4-DEHYDRORHAMNOSE REDUCTASE"/>
    <property type="match status" value="1"/>
</dbReference>
<feature type="domain" description="RmlD-like substrate binding" evidence="1">
    <location>
        <begin position="6"/>
        <end position="301"/>
    </location>
</feature>
<evidence type="ECO:0000259" key="1">
    <source>
        <dbReference type="Pfam" id="PF04321"/>
    </source>
</evidence>
<gene>
    <name evidence="2" type="ORF">C8A05DRAFT_30849</name>
</gene>
<keyword evidence="3" id="KW-1185">Reference proteome</keyword>
<reference evidence="2" key="2">
    <citation type="submission" date="2023-05" db="EMBL/GenBank/DDBJ databases">
        <authorList>
            <consortium name="Lawrence Berkeley National Laboratory"/>
            <person name="Steindorff A."/>
            <person name="Hensen N."/>
            <person name="Bonometti L."/>
            <person name="Westerberg I."/>
            <person name="Brannstrom I.O."/>
            <person name="Guillou S."/>
            <person name="Cros-Aarteil S."/>
            <person name="Calhoun S."/>
            <person name="Haridas S."/>
            <person name="Kuo A."/>
            <person name="Mondo S."/>
            <person name="Pangilinan J."/>
            <person name="Riley R."/>
            <person name="Labutti K."/>
            <person name="Andreopoulos B."/>
            <person name="Lipzen A."/>
            <person name="Chen C."/>
            <person name="Yanf M."/>
            <person name="Daum C."/>
            <person name="Ng V."/>
            <person name="Clum A."/>
            <person name="Ohm R."/>
            <person name="Martin F."/>
            <person name="Silar P."/>
            <person name="Natvig D."/>
            <person name="Lalanne C."/>
            <person name="Gautier V."/>
            <person name="Ament-Velasquez S.L."/>
            <person name="Kruys A."/>
            <person name="Hutchinson M.I."/>
            <person name="Powell A.J."/>
            <person name="Barry K."/>
            <person name="Miller A.N."/>
            <person name="Grigoriev I.V."/>
            <person name="Debuchy R."/>
            <person name="Gladieux P."/>
            <person name="Thoren M.H."/>
            <person name="Johannesson H."/>
        </authorList>
    </citation>
    <scope>NUCLEOTIDE SEQUENCE</scope>
    <source>
        <strain evidence="2">CBS 103.79</strain>
    </source>
</reference>
<dbReference type="GO" id="GO:0006556">
    <property type="term" value="P:S-adenosylmethionine biosynthetic process"/>
    <property type="evidence" value="ECO:0007669"/>
    <property type="project" value="TreeGrafter"/>
</dbReference>
<dbReference type="InterPro" id="IPR029903">
    <property type="entry name" value="RmlD-like-bd"/>
</dbReference>
<dbReference type="Gene3D" id="3.40.50.720">
    <property type="entry name" value="NAD(P)-binding Rossmann-like Domain"/>
    <property type="match status" value="1"/>
</dbReference>
<dbReference type="CDD" id="cd05254">
    <property type="entry name" value="dTDP_HR_like_SDR_e"/>
    <property type="match status" value="1"/>
</dbReference>
<dbReference type="Pfam" id="PF04321">
    <property type="entry name" value="RmlD_sub_bind"/>
    <property type="match status" value="1"/>
</dbReference>
<proteinExistence type="predicted"/>
<dbReference type="InterPro" id="IPR036291">
    <property type="entry name" value="NAD(P)-bd_dom_sf"/>
</dbReference>
<evidence type="ECO:0000313" key="2">
    <source>
        <dbReference type="EMBL" id="KAK3905327.1"/>
    </source>
</evidence>
<name>A0AAN6RVU1_9PEZI</name>